<evidence type="ECO:0000313" key="2">
    <source>
        <dbReference type="EMBL" id="KAJ0989652.1"/>
    </source>
</evidence>
<proteinExistence type="predicted"/>
<evidence type="ECO:0000313" key="3">
    <source>
        <dbReference type="Proteomes" id="UP001085076"/>
    </source>
</evidence>
<reference evidence="1" key="1">
    <citation type="submission" date="2021-03" db="EMBL/GenBank/DDBJ databases">
        <authorList>
            <person name="Li Z."/>
            <person name="Yang C."/>
        </authorList>
    </citation>
    <scope>NUCLEOTIDE SEQUENCE</scope>
    <source>
        <strain evidence="1">Dzin_1.0</strain>
        <tissue evidence="1">Leaf</tissue>
    </source>
</reference>
<evidence type="ECO:0000313" key="1">
    <source>
        <dbReference type="EMBL" id="KAJ0960736.1"/>
    </source>
</evidence>
<dbReference type="Proteomes" id="UP001085076">
    <property type="component" value="Miscellaneous, Linkage group lg01"/>
</dbReference>
<keyword evidence="3" id="KW-1185">Reference proteome</keyword>
<dbReference type="EMBL" id="JAGGNH010000062">
    <property type="protein sequence ID" value="KAJ0960736.1"/>
    <property type="molecule type" value="Genomic_DNA"/>
</dbReference>
<dbReference type="AlphaFoldDB" id="A0A9D5H2E8"/>
<organism evidence="1 3">
    <name type="scientific">Dioscorea zingiberensis</name>
    <dbReference type="NCBI Taxonomy" id="325984"/>
    <lineage>
        <taxon>Eukaryota</taxon>
        <taxon>Viridiplantae</taxon>
        <taxon>Streptophyta</taxon>
        <taxon>Embryophyta</taxon>
        <taxon>Tracheophyta</taxon>
        <taxon>Spermatophyta</taxon>
        <taxon>Magnoliopsida</taxon>
        <taxon>Liliopsida</taxon>
        <taxon>Dioscoreales</taxon>
        <taxon>Dioscoreaceae</taxon>
        <taxon>Dioscorea</taxon>
    </lineage>
</organism>
<reference evidence="1 3" key="2">
    <citation type="journal article" date="2022" name="Hortic Res">
        <title>The genome of Dioscorea zingiberensis sheds light on the biosynthesis, origin and evolution of the medicinally important diosgenin saponins.</title>
        <authorList>
            <person name="Li Y."/>
            <person name="Tan C."/>
            <person name="Li Z."/>
            <person name="Guo J."/>
            <person name="Li S."/>
            <person name="Chen X."/>
            <person name="Wang C."/>
            <person name="Dai X."/>
            <person name="Yang H."/>
            <person name="Song W."/>
            <person name="Hou L."/>
            <person name="Xu J."/>
            <person name="Tong Z."/>
            <person name="Xu A."/>
            <person name="Yuan X."/>
            <person name="Wang W."/>
            <person name="Yang Q."/>
            <person name="Chen L."/>
            <person name="Sun Z."/>
            <person name="Wang K."/>
            <person name="Pan B."/>
            <person name="Chen J."/>
            <person name="Bao Y."/>
            <person name="Liu F."/>
            <person name="Qi X."/>
            <person name="Gang D.R."/>
            <person name="Wen J."/>
            <person name="Li J."/>
        </authorList>
    </citation>
    <scope>NUCLEOTIDE SEQUENCE [LARGE SCALE GENOMIC DNA]</scope>
    <source>
        <strain evidence="1">Dzin_1.0</strain>
    </source>
</reference>
<dbReference type="OrthoDB" id="654716at2759"/>
<accession>A0A9D5H2E8</accession>
<protein>
    <submittedName>
        <fullName evidence="1">Uncharacterized protein</fullName>
    </submittedName>
</protein>
<name>A0A9D5H2E8_9LILI</name>
<sequence length="74" mass="8260">MGGSQSSSKSSSSSSSSCMCFGFSQGSRDDDIEYEPRYMSKVRPSDEDRIYWVGDPGVNTKTKDFITKFHEDLS</sequence>
<dbReference type="PANTHER" id="PTHR33511">
    <property type="entry name" value="OS06G0632400 PROTEIN"/>
    <property type="match status" value="1"/>
</dbReference>
<gene>
    <name evidence="1" type="ORF">J5N97_001385</name>
    <name evidence="2" type="ORF">J5N97_008008</name>
</gene>
<dbReference type="EMBL" id="JAGGNH010000001">
    <property type="protein sequence ID" value="KAJ0989652.1"/>
    <property type="molecule type" value="Genomic_DNA"/>
</dbReference>
<comment type="caution">
    <text evidence="1">The sequence shown here is derived from an EMBL/GenBank/DDBJ whole genome shotgun (WGS) entry which is preliminary data.</text>
</comment>